<dbReference type="Proteomes" id="UP000324832">
    <property type="component" value="Unassembled WGS sequence"/>
</dbReference>
<name>A0A5E4PUE2_9NEOP</name>
<feature type="non-terminal residue" evidence="1">
    <location>
        <position position="1"/>
    </location>
</feature>
<evidence type="ECO:0000313" key="1">
    <source>
        <dbReference type="EMBL" id="VVC88722.1"/>
    </source>
</evidence>
<accession>A0A5E4PUE2</accession>
<organism evidence="1 2">
    <name type="scientific">Leptidea sinapis</name>
    <dbReference type="NCBI Taxonomy" id="189913"/>
    <lineage>
        <taxon>Eukaryota</taxon>
        <taxon>Metazoa</taxon>
        <taxon>Ecdysozoa</taxon>
        <taxon>Arthropoda</taxon>
        <taxon>Hexapoda</taxon>
        <taxon>Insecta</taxon>
        <taxon>Pterygota</taxon>
        <taxon>Neoptera</taxon>
        <taxon>Endopterygota</taxon>
        <taxon>Lepidoptera</taxon>
        <taxon>Glossata</taxon>
        <taxon>Ditrysia</taxon>
        <taxon>Papilionoidea</taxon>
        <taxon>Pieridae</taxon>
        <taxon>Dismorphiinae</taxon>
        <taxon>Leptidea</taxon>
    </lineage>
</organism>
<dbReference type="AlphaFoldDB" id="A0A5E4PUE2"/>
<proteinExistence type="predicted"/>
<feature type="non-terminal residue" evidence="1">
    <location>
        <position position="458"/>
    </location>
</feature>
<keyword evidence="2" id="KW-1185">Reference proteome</keyword>
<dbReference type="EMBL" id="FZQP02000382">
    <property type="protein sequence ID" value="VVC88722.1"/>
    <property type="molecule type" value="Genomic_DNA"/>
</dbReference>
<evidence type="ECO:0000313" key="2">
    <source>
        <dbReference type="Proteomes" id="UP000324832"/>
    </source>
</evidence>
<sequence length="458" mass="52180">WLEAHQLEKEDEDSIWTTISKLLTKETQPDLTAFDRKSCISNLSEQNNQLKNRITTLEDDIKDNRDYIILLENKLENSEISSRKTNLELKNVPMLPDETKEKLINMTSSLFKNIDCEVCVYDHSHSIMTNIINVLKSIGVGDIVGVSCEVKGKVLQILKDVIIRFTSDGFNSVLWCPKCNRYGDVKPYWIAKETLSYFLLNIKEAGIKLVGDNILLEEAQLLISLQNFALEIQRNVNLYCKHDISTPHSYVQPLLLIGSHLEESLKYRPTNLNTDRILKCRPDKNHASAPISHSNRIGTQILVQKFQSRNPIATCKFATRNATCFDERWGKAFLGGGRAVIDRPPSANAGRIISIIITREYRADKTQRQRVALPSVNHFRVGYSVLECLIVEEVEHRTLGSEQASQIYFRYHFISALSLFVCVTVVMPNEVPIFEASAVFVLQRAGRWTGRALIYAYT</sequence>
<protein>
    <submittedName>
        <fullName evidence="1">Uncharacterized protein</fullName>
    </submittedName>
</protein>
<reference evidence="1 2" key="1">
    <citation type="submission" date="2017-07" db="EMBL/GenBank/DDBJ databases">
        <authorList>
            <person name="Talla V."/>
            <person name="Backstrom N."/>
        </authorList>
    </citation>
    <scope>NUCLEOTIDE SEQUENCE [LARGE SCALE GENOMIC DNA]</scope>
</reference>
<gene>
    <name evidence="1" type="ORF">LSINAPIS_LOCUS2022</name>
</gene>